<dbReference type="EMBL" id="JELW01000029">
    <property type="protein sequence ID" value="EXU98158.1"/>
    <property type="molecule type" value="Genomic_DNA"/>
</dbReference>
<dbReference type="Proteomes" id="UP000030151">
    <property type="component" value="Unassembled WGS sequence"/>
</dbReference>
<sequence>MSFAEKSTALQNVMKNLDIGDACVLRKAFTYSSILKQCYESRADPVGYLSRTFRYPLTLLSAMFDSGCVITGPRALGFFLPSSTSEDSVWTFFVPGYKESVLDMVNVLEICGVSWQLDAAEVARSLRPRGTASISSADLECLNSRAESLEPAAAENLLGTAPYGRFKAYKEMNCGNRLNSDACQLSDLEKPTLGVASEESAFPPSQDTSSAREALNVLQGYIQTSSGSQGVELIIGCSYSGINSCMSFIKGFYASHVQCFISGWCAGHMYYTQCKDKHSSMWRPWPGQKYRNAHLDVKKYRHQGFTFHRAKRGGPVTRSLRDSQSFLLDYGALYRSFIRPSHHALLDAWLAERRDNIDGITWTEFDGRIFSVHDTFESCYRLSRMTFASHSVDLPLNRLRRLSNLVALNLTEPDALRAESFRSSIGPPAIGQKWQLGALARTGKVFNNLRDATPWSWAL</sequence>
<dbReference type="HOGENOM" id="CLU_604167_0_0_1"/>
<gene>
    <name evidence="1" type="ORF">X797_008763</name>
</gene>
<protein>
    <submittedName>
        <fullName evidence="1">Uncharacterized protein</fullName>
    </submittedName>
</protein>
<reference evidence="1 2" key="1">
    <citation type="submission" date="2014-02" db="EMBL/GenBank/DDBJ databases">
        <title>The genome sequence of the entomopathogenic fungus Metarhizium robertsii ARSEF 2575.</title>
        <authorList>
            <person name="Giuliano Garisto Donzelli B."/>
            <person name="Roe B.A."/>
            <person name="Macmil S.L."/>
            <person name="Krasnoff S.B."/>
            <person name="Gibson D.M."/>
        </authorList>
    </citation>
    <scope>NUCLEOTIDE SEQUENCE [LARGE SCALE GENOMIC DNA]</scope>
    <source>
        <strain evidence="1 2">ARSEF 2575</strain>
    </source>
</reference>
<dbReference type="eggNOG" id="ENOG502SWIS">
    <property type="taxonomic scope" value="Eukaryota"/>
</dbReference>
<name>A0A0A1UQN6_9HYPO</name>
<evidence type="ECO:0000313" key="1">
    <source>
        <dbReference type="EMBL" id="EXU98158.1"/>
    </source>
</evidence>
<dbReference type="OrthoDB" id="4883757at2759"/>
<evidence type="ECO:0000313" key="2">
    <source>
        <dbReference type="Proteomes" id="UP000030151"/>
    </source>
</evidence>
<accession>A0A0A1UQN6</accession>
<organism evidence="1 2">
    <name type="scientific">Metarhizium robertsii</name>
    <dbReference type="NCBI Taxonomy" id="568076"/>
    <lineage>
        <taxon>Eukaryota</taxon>
        <taxon>Fungi</taxon>
        <taxon>Dikarya</taxon>
        <taxon>Ascomycota</taxon>
        <taxon>Pezizomycotina</taxon>
        <taxon>Sordariomycetes</taxon>
        <taxon>Hypocreomycetidae</taxon>
        <taxon>Hypocreales</taxon>
        <taxon>Clavicipitaceae</taxon>
        <taxon>Metarhizium</taxon>
    </lineage>
</organism>
<comment type="caution">
    <text evidence="1">The sequence shown here is derived from an EMBL/GenBank/DDBJ whole genome shotgun (WGS) entry which is preliminary data.</text>
</comment>
<proteinExistence type="predicted"/>
<dbReference type="AlphaFoldDB" id="A0A0A1UQN6"/>